<evidence type="ECO:0000256" key="2">
    <source>
        <dbReference type="ARBA" id="ARBA00023125"/>
    </source>
</evidence>
<keyword evidence="3" id="KW-0804">Transcription</keyword>
<sequence length="121" mass="13864">MARPATVTDEPVALSDRELVARVFRTLGEARRLSIVEMLLERGEMSQSDLFRELGIPQSRASEHLQCLVWCGFLEVERRGKRLHYRIADPRTKTLLHLAYQFLRENQAAIGSCRTLDALPD</sequence>
<proteinExistence type="predicted"/>
<feature type="domain" description="HTH arsR-type" evidence="4">
    <location>
        <begin position="12"/>
        <end position="107"/>
    </location>
</feature>
<dbReference type="InterPro" id="IPR036388">
    <property type="entry name" value="WH-like_DNA-bd_sf"/>
</dbReference>
<evidence type="ECO:0000313" key="5">
    <source>
        <dbReference type="EMBL" id="GIH03422.1"/>
    </source>
</evidence>
<dbReference type="SMART" id="SM00418">
    <property type="entry name" value="HTH_ARSR"/>
    <property type="match status" value="1"/>
</dbReference>
<dbReference type="PANTHER" id="PTHR43132:SF2">
    <property type="entry name" value="ARSENICAL RESISTANCE OPERON REPRESSOR ARSR-RELATED"/>
    <property type="match status" value="1"/>
</dbReference>
<dbReference type="AlphaFoldDB" id="A0A8J3Q4P8"/>
<dbReference type="InterPro" id="IPR051011">
    <property type="entry name" value="Metal_resp_trans_reg"/>
</dbReference>
<dbReference type="Pfam" id="PF01022">
    <property type="entry name" value="HTH_5"/>
    <property type="match status" value="1"/>
</dbReference>
<comment type="caution">
    <text evidence="5">The sequence shown here is derived from an EMBL/GenBank/DDBJ whole genome shotgun (WGS) entry which is preliminary data.</text>
</comment>
<evidence type="ECO:0000256" key="3">
    <source>
        <dbReference type="ARBA" id="ARBA00023163"/>
    </source>
</evidence>
<keyword evidence="2" id="KW-0238">DNA-binding</keyword>
<dbReference type="NCBIfam" id="NF033788">
    <property type="entry name" value="HTH_metalloreg"/>
    <property type="match status" value="1"/>
</dbReference>
<dbReference type="Proteomes" id="UP000612899">
    <property type="component" value="Unassembled WGS sequence"/>
</dbReference>
<keyword evidence="6" id="KW-1185">Reference proteome</keyword>
<dbReference type="InterPro" id="IPR001845">
    <property type="entry name" value="HTH_ArsR_DNA-bd_dom"/>
</dbReference>
<dbReference type="EMBL" id="BONY01000007">
    <property type="protein sequence ID" value="GIH03422.1"/>
    <property type="molecule type" value="Genomic_DNA"/>
</dbReference>
<dbReference type="SUPFAM" id="SSF46785">
    <property type="entry name" value="Winged helix' DNA-binding domain"/>
    <property type="match status" value="1"/>
</dbReference>
<reference evidence="5" key="1">
    <citation type="submission" date="2021-01" db="EMBL/GenBank/DDBJ databases">
        <title>Whole genome shotgun sequence of Rhizocola hellebori NBRC 109834.</title>
        <authorList>
            <person name="Komaki H."/>
            <person name="Tamura T."/>
        </authorList>
    </citation>
    <scope>NUCLEOTIDE SEQUENCE</scope>
    <source>
        <strain evidence="5">NBRC 109834</strain>
    </source>
</reference>
<dbReference type="PANTHER" id="PTHR43132">
    <property type="entry name" value="ARSENICAL RESISTANCE OPERON REPRESSOR ARSR-RELATED"/>
    <property type="match status" value="1"/>
</dbReference>
<dbReference type="Gene3D" id="1.10.10.10">
    <property type="entry name" value="Winged helix-like DNA-binding domain superfamily/Winged helix DNA-binding domain"/>
    <property type="match status" value="1"/>
</dbReference>
<dbReference type="InterPro" id="IPR011991">
    <property type="entry name" value="ArsR-like_HTH"/>
</dbReference>
<evidence type="ECO:0000256" key="1">
    <source>
        <dbReference type="ARBA" id="ARBA00023015"/>
    </source>
</evidence>
<name>A0A8J3Q4P8_9ACTN</name>
<dbReference type="GO" id="GO:0003700">
    <property type="term" value="F:DNA-binding transcription factor activity"/>
    <property type="evidence" value="ECO:0007669"/>
    <property type="project" value="InterPro"/>
</dbReference>
<keyword evidence="1" id="KW-0805">Transcription regulation</keyword>
<evidence type="ECO:0000259" key="4">
    <source>
        <dbReference type="PROSITE" id="PS50987"/>
    </source>
</evidence>
<evidence type="ECO:0000313" key="6">
    <source>
        <dbReference type="Proteomes" id="UP000612899"/>
    </source>
</evidence>
<organism evidence="5 6">
    <name type="scientific">Rhizocola hellebori</name>
    <dbReference type="NCBI Taxonomy" id="1392758"/>
    <lineage>
        <taxon>Bacteria</taxon>
        <taxon>Bacillati</taxon>
        <taxon>Actinomycetota</taxon>
        <taxon>Actinomycetes</taxon>
        <taxon>Micromonosporales</taxon>
        <taxon>Micromonosporaceae</taxon>
        <taxon>Rhizocola</taxon>
    </lineage>
</organism>
<gene>
    <name evidence="5" type="ORF">Rhe02_14890</name>
</gene>
<dbReference type="PROSITE" id="PS50987">
    <property type="entry name" value="HTH_ARSR_2"/>
    <property type="match status" value="1"/>
</dbReference>
<dbReference type="InterPro" id="IPR036390">
    <property type="entry name" value="WH_DNA-bd_sf"/>
</dbReference>
<protein>
    <recommendedName>
        <fullName evidence="4">HTH arsR-type domain-containing protein</fullName>
    </recommendedName>
</protein>
<accession>A0A8J3Q4P8</accession>
<dbReference type="RefSeq" id="WP_203907330.1">
    <property type="nucleotide sequence ID" value="NZ_BONY01000007.1"/>
</dbReference>
<dbReference type="PRINTS" id="PR00778">
    <property type="entry name" value="HTHARSR"/>
</dbReference>
<dbReference type="CDD" id="cd00090">
    <property type="entry name" value="HTH_ARSR"/>
    <property type="match status" value="1"/>
</dbReference>
<dbReference type="GO" id="GO:0003677">
    <property type="term" value="F:DNA binding"/>
    <property type="evidence" value="ECO:0007669"/>
    <property type="project" value="UniProtKB-KW"/>
</dbReference>